<comment type="caution">
    <text evidence="16">The sequence shown here is derived from an EMBL/GenBank/DDBJ whole genome shotgun (WGS) entry which is preliminary data.</text>
</comment>
<organism evidence="16 17">
    <name type="scientific">Tegillarca granosa</name>
    <name type="common">Malaysian cockle</name>
    <name type="synonym">Anadara granosa</name>
    <dbReference type="NCBI Taxonomy" id="220873"/>
    <lineage>
        <taxon>Eukaryota</taxon>
        <taxon>Metazoa</taxon>
        <taxon>Spiralia</taxon>
        <taxon>Lophotrochozoa</taxon>
        <taxon>Mollusca</taxon>
        <taxon>Bivalvia</taxon>
        <taxon>Autobranchia</taxon>
        <taxon>Pteriomorphia</taxon>
        <taxon>Arcoida</taxon>
        <taxon>Arcoidea</taxon>
        <taxon>Arcidae</taxon>
        <taxon>Tegillarca</taxon>
    </lineage>
</organism>
<keyword evidence="7" id="KW-0436">Ligase</keyword>
<evidence type="ECO:0000313" key="17">
    <source>
        <dbReference type="Proteomes" id="UP001217089"/>
    </source>
</evidence>
<dbReference type="SMART" id="SM00874">
    <property type="entry name" value="B5"/>
    <property type="match status" value="1"/>
</dbReference>
<evidence type="ECO:0000259" key="15">
    <source>
        <dbReference type="PROSITE" id="PS51483"/>
    </source>
</evidence>
<keyword evidence="12" id="KW-0648">Protein biosynthesis</keyword>
<evidence type="ECO:0000256" key="6">
    <source>
        <dbReference type="ARBA" id="ARBA00022490"/>
    </source>
</evidence>
<evidence type="ECO:0000313" key="16">
    <source>
        <dbReference type="EMBL" id="KAJ8320237.1"/>
    </source>
</evidence>
<dbReference type="Pfam" id="PF03484">
    <property type="entry name" value="B5"/>
    <property type="match status" value="1"/>
</dbReference>
<keyword evidence="8" id="KW-0479">Metal-binding</keyword>
<evidence type="ECO:0000256" key="3">
    <source>
        <dbReference type="ARBA" id="ARBA00007438"/>
    </source>
</evidence>
<dbReference type="InterPro" id="IPR020825">
    <property type="entry name" value="Phe-tRNA_synthase-like_B3/B4"/>
</dbReference>
<keyword evidence="9" id="KW-0547">Nucleotide-binding</keyword>
<keyword evidence="11" id="KW-0460">Magnesium</keyword>
<dbReference type="PANTHER" id="PTHR10947">
    <property type="entry name" value="PHENYLALANYL-TRNA SYNTHETASE BETA CHAIN AND LEUCINE-RICH REPEAT-CONTAINING PROTEIN 47"/>
    <property type="match status" value="1"/>
</dbReference>
<evidence type="ECO:0000256" key="8">
    <source>
        <dbReference type="ARBA" id="ARBA00022723"/>
    </source>
</evidence>
<dbReference type="InterPro" id="IPR045864">
    <property type="entry name" value="aa-tRNA-synth_II/BPL/LPL"/>
</dbReference>
<dbReference type="SUPFAM" id="SSF46955">
    <property type="entry name" value="Putative DNA-binding domain"/>
    <property type="match status" value="2"/>
</dbReference>
<dbReference type="PROSITE" id="PS51483">
    <property type="entry name" value="B5"/>
    <property type="match status" value="1"/>
</dbReference>
<comment type="subcellular location">
    <subcellularLocation>
        <location evidence="2">Cytoplasm</location>
    </subcellularLocation>
</comment>
<dbReference type="Gene3D" id="3.30.930.10">
    <property type="entry name" value="Bira Bifunctional Protein, Domain 2"/>
    <property type="match status" value="1"/>
</dbReference>
<keyword evidence="13" id="KW-0030">Aminoacyl-tRNA synthetase</keyword>
<evidence type="ECO:0000256" key="5">
    <source>
        <dbReference type="ARBA" id="ARBA00017032"/>
    </source>
</evidence>
<keyword evidence="17" id="KW-1185">Reference proteome</keyword>
<sequence>MPTISIKKTDLFEALGKIYTFKEFDELCFDFGLEAEEIDEEELALNPEAALEWKVEIPANRYDLLCREGLFRGLRVFLQMMEAPRYKRIQPDKDKIQRMTVLPSTEAVRPYVAAAVIRNVTFTQDSIKSFMDLQDKLHHNIGRRRALVAIGTHDLDTIQGPFTYDAKPPPEIKFVALNQTKEMTAPQLFELYSTDSHLKPYLSIIQDKPRYPVIYDKNNVILSMPPIINGDHTKITQNTKNVFIECTGTDLMKLKIVLDTIVTMFSQYCKEPYVIEAVEVIQADGTSVIHPELPYRFEVIDVADTNKKIGIDITGDEMANLLTKMCLESTVKKKGTKIKVEIPPTRHDVIHACDIIEDVAIAFGYNNIVKRIPNTNCVANQFPINKLTDLLRSEIAMAGFTEVLTFALCSREDIADKLGKTIEETNAVHIANPKTQEFQVARTTLLPGVLKTIGNNKGMPLPLKLFEISDVVYKDKSTG</sequence>
<comment type="cofactor">
    <cofactor evidence="1">
        <name>Mg(2+)</name>
        <dbReference type="ChEBI" id="CHEBI:18420"/>
    </cofactor>
</comment>
<keyword evidence="6" id="KW-0963">Cytoplasm</keyword>
<dbReference type="InterPro" id="IPR005147">
    <property type="entry name" value="tRNA_synthase_B5-dom"/>
</dbReference>
<dbReference type="InterPro" id="IPR004531">
    <property type="entry name" value="Phe-tRNA-synth_IIc_bsu_arc_euk"/>
</dbReference>
<evidence type="ECO:0000256" key="4">
    <source>
        <dbReference type="ARBA" id="ARBA00012814"/>
    </source>
</evidence>
<feature type="domain" description="B5" evidence="15">
    <location>
        <begin position="293"/>
        <end position="370"/>
    </location>
</feature>
<dbReference type="Pfam" id="PF18262">
    <property type="entry name" value="PhetRS_B1"/>
    <property type="match status" value="1"/>
</dbReference>
<dbReference type="Gene3D" id="3.30.56.10">
    <property type="match status" value="2"/>
</dbReference>
<dbReference type="Gene3D" id="3.50.40.10">
    <property type="entry name" value="Phenylalanyl-trna Synthetase, Chain B, domain 3"/>
    <property type="match status" value="1"/>
</dbReference>
<dbReference type="NCBIfam" id="TIGR00471">
    <property type="entry name" value="pheT_arch"/>
    <property type="match status" value="1"/>
</dbReference>
<evidence type="ECO:0000256" key="2">
    <source>
        <dbReference type="ARBA" id="ARBA00004496"/>
    </source>
</evidence>
<protein>
    <recommendedName>
        <fullName evidence="5">Phenylalanine--tRNA ligase beta subunit</fullName>
        <ecNumber evidence="4">6.1.1.20</ecNumber>
    </recommendedName>
    <alternativeName>
        <fullName evidence="14">Phenylalanyl-tRNA synthetase beta subunit</fullName>
    </alternativeName>
</protein>
<dbReference type="SUPFAM" id="SSF55681">
    <property type="entry name" value="Class II aaRS and biotin synthetases"/>
    <property type="match status" value="1"/>
</dbReference>
<dbReference type="InterPro" id="IPR041616">
    <property type="entry name" value="PheRS_beta_core"/>
</dbReference>
<dbReference type="InterPro" id="IPR045060">
    <property type="entry name" value="Phe-tRNA-ligase_IIc_bsu"/>
</dbReference>
<dbReference type="Proteomes" id="UP001217089">
    <property type="component" value="Unassembled WGS sequence"/>
</dbReference>
<evidence type="ECO:0000256" key="13">
    <source>
        <dbReference type="ARBA" id="ARBA00023146"/>
    </source>
</evidence>
<evidence type="ECO:0000256" key="12">
    <source>
        <dbReference type="ARBA" id="ARBA00022917"/>
    </source>
</evidence>
<dbReference type="SMART" id="SM00873">
    <property type="entry name" value="B3_4"/>
    <property type="match status" value="1"/>
</dbReference>
<dbReference type="Pfam" id="PF03483">
    <property type="entry name" value="B3_4"/>
    <property type="match status" value="1"/>
</dbReference>
<reference evidence="16 17" key="1">
    <citation type="submission" date="2022-12" db="EMBL/GenBank/DDBJ databases">
        <title>Chromosome-level genome of Tegillarca granosa.</title>
        <authorList>
            <person name="Kim J."/>
        </authorList>
    </citation>
    <scope>NUCLEOTIDE SEQUENCE [LARGE SCALE GENOMIC DNA]</scope>
    <source>
        <strain evidence="16">Teg-2019</strain>
        <tissue evidence="16">Adductor muscle</tissue>
    </source>
</reference>
<evidence type="ECO:0000256" key="7">
    <source>
        <dbReference type="ARBA" id="ARBA00022598"/>
    </source>
</evidence>
<dbReference type="SUPFAM" id="SSF56037">
    <property type="entry name" value="PheT/TilS domain"/>
    <property type="match status" value="1"/>
</dbReference>
<proteinExistence type="inferred from homology"/>
<evidence type="ECO:0000256" key="1">
    <source>
        <dbReference type="ARBA" id="ARBA00001946"/>
    </source>
</evidence>
<dbReference type="InterPro" id="IPR005146">
    <property type="entry name" value="B3/B4_tRNA-bd"/>
</dbReference>
<evidence type="ECO:0000256" key="11">
    <source>
        <dbReference type="ARBA" id="ARBA00022842"/>
    </source>
</evidence>
<dbReference type="PANTHER" id="PTHR10947:SF0">
    <property type="entry name" value="PHENYLALANINE--TRNA LIGASE BETA SUBUNIT"/>
    <property type="match status" value="1"/>
</dbReference>
<comment type="similarity">
    <text evidence="3">Belongs to the phenylalanyl-tRNA synthetase beta subunit family. Type 2 subfamily.</text>
</comment>
<gene>
    <name evidence="16" type="ORF">KUTeg_001824</name>
</gene>
<evidence type="ECO:0000256" key="14">
    <source>
        <dbReference type="ARBA" id="ARBA00033189"/>
    </source>
</evidence>
<dbReference type="InterPro" id="IPR009061">
    <property type="entry name" value="DNA-bd_dom_put_sf"/>
</dbReference>
<evidence type="ECO:0000256" key="9">
    <source>
        <dbReference type="ARBA" id="ARBA00022741"/>
    </source>
</evidence>
<dbReference type="EMBL" id="JARBDR010000141">
    <property type="protein sequence ID" value="KAJ8320237.1"/>
    <property type="molecule type" value="Genomic_DNA"/>
</dbReference>
<accession>A0ABQ9FU16</accession>
<dbReference type="InterPro" id="IPR040659">
    <property type="entry name" value="PhetRS_B1"/>
</dbReference>
<dbReference type="Pfam" id="PF17759">
    <property type="entry name" value="tRNA_synthFbeta"/>
    <property type="match status" value="1"/>
</dbReference>
<name>A0ABQ9FU16_TEGGR</name>
<keyword evidence="10" id="KW-0067">ATP-binding</keyword>
<dbReference type="EC" id="6.1.1.20" evidence="4"/>
<evidence type="ECO:0000256" key="10">
    <source>
        <dbReference type="ARBA" id="ARBA00022840"/>
    </source>
</evidence>